<accession>A0A814UC31</accession>
<protein>
    <submittedName>
        <fullName evidence="3">Uncharacterized protein</fullName>
    </submittedName>
</protein>
<sequence>MLITVILTLLILIYCYNKGYMLSEDDLYSDDDEDENGNNTPKVIPSEVYKVDHPKDPPASRTVTPIQPISVEVTDKQTNTETTIATTKPKDFDRLVWAHPRQGASALLLKPRVPPMTQTRWVQVYPHDFESKPIICQVIEKPIAAQPKPLPNIIQIVKQPPRQAGELVEIIEKPQFVRVIQMPKENMRRRRSSLQMISEYHVKSPDAHVKRIKTMNQSTKSAREQVIHVISAPIYKKKPMHNEYIESASSPEPEYEIVEEIQRPNQIKFIKQTETTHNEYQIVEEIVTPKRHSQKSSQKVDRIPPLRLASVNSSEPSNGIDVAEEID</sequence>
<organism evidence="3 5">
    <name type="scientific">Didymodactylos carnosus</name>
    <dbReference type="NCBI Taxonomy" id="1234261"/>
    <lineage>
        <taxon>Eukaryota</taxon>
        <taxon>Metazoa</taxon>
        <taxon>Spiralia</taxon>
        <taxon>Gnathifera</taxon>
        <taxon>Rotifera</taxon>
        <taxon>Eurotatoria</taxon>
        <taxon>Bdelloidea</taxon>
        <taxon>Philodinida</taxon>
        <taxon>Philodinidae</taxon>
        <taxon>Didymodactylos</taxon>
    </lineage>
</organism>
<keyword evidence="2" id="KW-0732">Signal</keyword>
<gene>
    <name evidence="3" type="ORF">GPM918_LOCUS22297</name>
    <name evidence="4" type="ORF">SRO942_LOCUS22294</name>
</gene>
<dbReference type="EMBL" id="CAJOBC010007590">
    <property type="protein sequence ID" value="CAF3937082.1"/>
    <property type="molecule type" value="Genomic_DNA"/>
</dbReference>
<reference evidence="3" key="1">
    <citation type="submission" date="2021-02" db="EMBL/GenBank/DDBJ databases">
        <authorList>
            <person name="Nowell W R."/>
        </authorList>
    </citation>
    <scope>NUCLEOTIDE SEQUENCE</scope>
</reference>
<comment type="caution">
    <text evidence="3">The sequence shown here is derived from an EMBL/GenBank/DDBJ whole genome shotgun (WGS) entry which is preliminary data.</text>
</comment>
<evidence type="ECO:0000256" key="2">
    <source>
        <dbReference type="SAM" id="SignalP"/>
    </source>
</evidence>
<dbReference type="OrthoDB" id="10040929at2759"/>
<dbReference type="EMBL" id="CAJNOQ010007591">
    <property type="protein sequence ID" value="CAF1173216.1"/>
    <property type="molecule type" value="Genomic_DNA"/>
</dbReference>
<evidence type="ECO:0000313" key="4">
    <source>
        <dbReference type="EMBL" id="CAF3937082.1"/>
    </source>
</evidence>
<evidence type="ECO:0000313" key="5">
    <source>
        <dbReference type="Proteomes" id="UP000663829"/>
    </source>
</evidence>
<dbReference type="Proteomes" id="UP000663829">
    <property type="component" value="Unassembled WGS sequence"/>
</dbReference>
<name>A0A814UC31_9BILA</name>
<evidence type="ECO:0000256" key="1">
    <source>
        <dbReference type="SAM" id="MobiDB-lite"/>
    </source>
</evidence>
<dbReference type="AlphaFoldDB" id="A0A814UC31"/>
<feature type="signal peptide" evidence="2">
    <location>
        <begin position="1"/>
        <end position="21"/>
    </location>
</feature>
<evidence type="ECO:0000313" key="3">
    <source>
        <dbReference type="EMBL" id="CAF1173216.1"/>
    </source>
</evidence>
<feature type="region of interest" description="Disordered" evidence="1">
    <location>
        <begin position="289"/>
        <end position="327"/>
    </location>
</feature>
<dbReference type="Proteomes" id="UP000681722">
    <property type="component" value="Unassembled WGS sequence"/>
</dbReference>
<feature type="chain" id="PRO_5036226107" evidence="2">
    <location>
        <begin position="22"/>
        <end position="327"/>
    </location>
</feature>
<keyword evidence="5" id="KW-1185">Reference proteome</keyword>
<proteinExistence type="predicted"/>